<evidence type="ECO:0000259" key="2">
    <source>
        <dbReference type="Pfam" id="PF07715"/>
    </source>
</evidence>
<reference evidence="3 4" key="1">
    <citation type="submission" date="2024-06" db="EMBL/GenBank/DDBJ databases">
        <title>Chitinophaga defluvii sp. nov., isolated from municipal sewage.</title>
        <authorList>
            <person name="Zhang L."/>
        </authorList>
    </citation>
    <scope>NUCLEOTIDE SEQUENCE [LARGE SCALE GENOMIC DNA]</scope>
    <source>
        <strain evidence="3 4">H8</strain>
    </source>
</reference>
<dbReference type="Proteomes" id="UP001549749">
    <property type="component" value="Unassembled WGS sequence"/>
</dbReference>
<keyword evidence="1" id="KW-0812">Transmembrane</keyword>
<dbReference type="InterPro" id="IPR023997">
    <property type="entry name" value="TonB-dep_OMP_SusC/RagA_CS"/>
</dbReference>
<evidence type="ECO:0000313" key="3">
    <source>
        <dbReference type="EMBL" id="MET6999863.1"/>
    </source>
</evidence>
<dbReference type="EMBL" id="JBEXAC010000002">
    <property type="protein sequence ID" value="MET6999863.1"/>
    <property type="molecule type" value="Genomic_DNA"/>
</dbReference>
<organism evidence="3 4">
    <name type="scientific">Chitinophaga defluvii</name>
    <dbReference type="NCBI Taxonomy" id="3163343"/>
    <lineage>
        <taxon>Bacteria</taxon>
        <taxon>Pseudomonadati</taxon>
        <taxon>Bacteroidota</taxon>
        <taxon>Chitinophagia</taxon>
        <taxon>Chitinophagales</taxon>
        <taxon>Chitinophagaceae</taxon>
        <taxon>Chitinophaga</taxon>
    </lineage>
</organism>
<dbReference type="NCBIfam" id="TIGR04056">
    <property type="entry name" value="OMP_RagA_SusC"/>
    <property type="match status" value="1"/>
</dbReference>
<dbReference type="InterPro" id="IPR039426">
    <property type="entry name" value="TonB-dep_rcpt-like"/>
</dbReference>
<evidence type="ECO:0000313" key="4">
    <source>
        <dbReference type="Proteomes" id="UP001549749"/>
    </source>
</evidence>
<dbReference type="SUPFAM" id="SSF56935">
    <property type="entry name" value="Porins"/>
    <property type="match status" value="1"/>
</dbReference>
<name>A0ABV2TA25_9BACT</name>
<dbReference type="InterPro" id="IPR018247">
    <property type="entry name" value="EF_Hand_1_Ca_BS"/>
</dbReference>
<keyword evidence="1" id="KW-1134">Transmembrane beta strand</keyword>
<accession>A0ABV2TA25</accession>
<keyword evidence="3" id="KW-0675">Receptor</keyword>
<dbReference type="RefSeq" id="WP_354662424.1">
    <property type="nucleotide sequence ID" value="NZ_JBEXAC010000002.1"/>
</dbReference>
<dbReference type="NCBIfam" id="TIGR04057">
    <property type="entry name" value="SusC_RagA_signa"/>
    <property type="match status" value="1"/>
</dbReference>
<feature type="domain" description="TonB-dependent receptor plug" evidence="2">
    <location>
        <begin position="227"/>
        <end position="338"/>
    </location>
</feature>
<dbReference type="InterPro" id="IPR023996">
    <property type="entry name" value="TonB-dep_OMP_SusC/RagA"/>
</dbReference>
<dbReference type="InterPro" id="IPR008969">
    <property type="entry name" value="CarboxyPept-like_regulatory"/>
</dbReference>
<dbReference type="PROSITE" id="PS00018">
    <property type="entry name" value="EF_HAND_1"/>
    <property type="match status" value="1"/>
</dbReference>
<dbReference type="Pfam" id="PF07715">
    <property type="entry name" value="Plug"/>
    <property type="match status" value="1"/>
</dbReference>
<keyword evidence="1" id="KW-0998">Cell outer membrane</keyword>
<keyword evidence="1" id="KW-0813">Transport</keyword>
<proteinExistence type="inferred from homology"/>
<dbReference type="Gene3D" id="2.170.130.10">
    <property type="entry name" value="TonB-dependent receptor, plug domain"/>
    <property type="match status" value="1"/>
</dbReference>
<dbReference type="InterPro" id="IPR012910">
    <property type="entry name" value="Plug_dom"/>
</dbReference>
<protein>
    <submittedName>
        <fullName evidence="3">TonB-dependent receptor</fullName>
    </submittedName>
</protein>
<comment type="subcellular location">
    <subcellularLocation>
        <location evidence="1">Cell outer membrane</location>
        <topology evidence="1">Multi-pass membrane protein</topology>
    </subcellularLocation>
</comment>
<keyword evidence="1" id="KW-0472">Membrane</keyword>
<dbReference type="InterPro" id="IPR037066">
    <property type="entry name" value="Plug_dom_sf"/>
</dbReference>
<keyword evidence="4" id="KW-1185">Reference proteome</keyword>
<sequence>MKRGLHFQLSLFIRFMRISTLVLGYLLSTVMVAYCAKGYGQHELESRITLHLSHVKLPAALEEISDKMKVKFFYAGISRIKESVVSVKADNKKLRDVLGELLQPLGLGFDADGNQIYIATRPPEKKIPAPVVVEQAQPIKGQVWDKNGQALIGVTIFNKSNGKNTLTDELGTFTIAASDGDTLHFTMIGMKPEDVVVKGAKAMKVTLEDNVSKMNELVVVGFGTQKKISVTGAVSTVKVDQLKTPNRSLANSLGGRVAGVIMQQSRGEPGYDEPNTFNIRGVSTFTGNSNPMVLVDGVQRDDQISSWSNIDPEDIESVSFLKDASATAVYGARGANGVVLITTKRGVAGKPRIAVKIESGTSGLTQKPDFIDGATWMTLYNEALGRKQFSDDQIEKTRSKVDPYLYPDINWVDAMYRDWSPAGYNVNLSVNGGGAFARYYVSGSFFDQKGSYKLNPENPYNSNVGYRRYDFRSNVDMSLTKSTTLSLSLAAMLVNANYPGVSAQDAWYNAMMQPPTLFPIRYPDGKWAGPVTNQGVNPVNALQNSGYSNEFKPTMQSVFTLNQKLDDLTEGLSATGRFSFDSYSETTMRRRKNGDTWLAYRRDVDGNLVYTQTNYGDEFMTFGAQTVDVQRTMYMEANLNYDRLFNGKHRVGALLLYNMREKLNGSAGDAIGGIPYRNQGLAARATYAYKDRYLAEFNIGATGSENFEKNSRFGVFPSMSVGWVVSEESFFSGLKQAISLLKIRGSYGTVGNDRIGYGERFPYVTTYAGGNGAAFGYVPQGYGGIFQSKIGVQGLSWEVATKNNIGLDLEFFGKLNLNVDFFKERREKILVARSSQPAFLGTTAGIYSNLGIMDNKGIDGALDYSDQIGDLKFNLYGTFTYASNKIVENDEPIPLYPWLSNMGYQVGQIRGFVAEGLFTDEAEISKHAEQKFGVVRPGDIKYKDINTDGVIDVNDMVPIGNTTNPKIMFGAGMALDFHGFHVEGFFQGAAQVDIMLISGTGALDNRARGIIPFMGGLTSANLYKEVTDRWTVDNPRQDVTYPRLSIASPGDNNYQQSTWWLRKADYVRLKNVQIGYSFRPSVLKAIRLQTLYVYASGQNLLTFSKFKMWDPELNQPNGTGYPPLRAINFGIKTNF</sequence>
<comment type="caution">
    <text evidence="3">The sequence shown here is derived from an EMBL/GenBank/DDBJ whole genome shotgun (WGS) entry which is preliminary data.</text>
</comment>
<evidence type="ECO:0000256" key="1">
    <source>
        <dbReference type="PROSITE-ProRule" id="PRU01360"/>
    </source>
</evidence>
<dbReference type="SUPFAM" id="SSF49464">
    <property type="entry name" value="Carboxypeptidase regulatory domain-like"/>
    <property type="match status" value="1"/>
</dbReference>
<dbReference type="Pfam" id="PF13715">
    <property type="entry name" value="CarbopepD_reg_2"/>
    <property type="match status" value="1"/>
</dbReference>
<gene>
    <name evidence="3" type="ORF">ABR189_20905</name>
</gene>
<dbReference type="PROSITE" id="PS52016">
    <property type="entry name" value="TONB_DEPENDENT_REC_3"/>
    <property type="match status" value="1"/>
</dbReference>
<comment type="similarity">
    <text evidence="1">Belongs to the TonB-dependent receptor family.</text>
</comment>